<dbReference type="RefSeq" id="WP_008071828.1">
    <property type="nucleotide sequence ID" value="NZ_GL876935.1"/>
</dbReference>
<keyword evidence="1" id="KW-1133">Transmembrane helix</keyword>
<feature type="transmembrane region" description="Helical" evidence="1">
    <location>
        <begin position="167"/>
        <end position="189"/>
    </location>
</feature>
<keyword evidence="1" id="KW-0472">Membrane</keyword>
<feature type="transmembrane region" description="Helical" evidence="1">
    <location>
        <begin position="133"/>
        <end position="155"/>
    </location>
</feature>
<dbReference type="AlphaFoldDB" id="F1ZDV0"/>
<evidence type="ECO:0000313" key="3">
    <source>
        <dbReference type="Proteomes" id="UP000004728"/>
    </source>
</evidence>
<evidence type="ECO:0000313" key="2">
    <source>
        <dbReference type="EMBL" id="EGD57213.1"/>
    </source>
</evidence>
<evidence type="ECO:0008006" key="4">
    <source>
        <dbReference type="Google" id="ProtNLM"/>
    </source>
</evidence>
<feature type="transmembrane region" description="Helical" evidence="1">
    <location>
        <begin position="456"/>
        <end position="473"/>
    </location>
</feature>
<feature type="transmembrane region" description="Helical" evidence="1">
    <location>
        <begin position="49"/>
        <end position="69"/>
    </location>
</feature>
<dbReference type="EMBL" id="AEWJ01000067">
    <property type="protein sequence ID" value="EGD57213.1"/>
    <property type="molecule type" value="Genomic_DNA"/>
</dbReference>
<keyword evidence="3" id="KW-1185">Reference proteome</keyword>
<feature type="transmembrane region" description="Helical" evidence="1">
    <location>
        <begin position="196"/>
        <end position="213"/>
    </location>
</feature>
<dbReference type="OrthoDB" id="7542637at2"/>
<feature type="transmembrane region" description="Helical" evidence="1">
    <location>
        <begin position="243"/>
        <end position="264"/>
    </location>
</feature>
<reference evidence="2 3" key="1">
    <citation type="journal article" date="2012" name="J. Bacteriol.">
        <title>Draft Genome Sequence of Novosphingobium nitrogenifigens Y88T.</title>
        <authorList>
            <person name="Strabala T.J."/>
            <person name="Macdonald L."/>
            <person name="Liu V."/>
            <person name="Smit A.M."/>
        </authorList>
    </citation>
    <scope>NUCLEOTIDE SEQUENCE [LARGE SCALE GENOMIC DNA]</scope>
    <source>
        <strain evidence="2 3">DSM 19370</strain>
    </source>
</reference>
<proteinExistence type="predicted"/>
<accession>F1ZDV0</accession>
<name>F1ZDV0_9SPHN</name>
<protein>
    <recommendedName>
        <fullName evidence="4">Oligosaccharide repeat unit polymerase</fullName>
    </recommendedName>
</protein>
<evidence type="ECO:0000256" key="1">
    <source>
        <dbReference type="SAM" id="Phobius"/>
    </source>
</evidence>
<organism evidence="2 3">
    <name type="scientific">Novosphingobium nitrogenifigens DSM 19370</name>
    <dbReference type="NCBI Taxonomy" id="983920"/>
    <lineage>
        <taxon>Bacteria</taxon>
        <taxon>Pseudomonadati</taxon>
        <taxon>Pseudomonadota</taxon>
        <taxon>Alphaproteobacteria</taxon>
        <taxon>Sphingomonadales</taxon>
        <taxon>Sphingomonadaceae</taxon>
        <taxon>Novosphingobium</taxon>
    </lineage>
</organism>
<feature type="transmembrane region" description="Helical" evidence="1">
    <location>
        <begin position="428"/>
        <end position="444"/>
    </location>
</feature>
<feature type="transmembrane region" description="Helical" evidence="1">
    <location>
        <begin position="404"/>
        <end position="421"/>
    </location>
</feature>
<sequence>MAIYVGIIAFFSLIQLVMGANVFVLAAIDLVALTGVIPLRHRTFDPIDTLLFSLSLYYGTFSLILKTVVGQPVQRNLLVATTSLSLLVIGFGLITSAYFLVSTLLTRHYPGTRLRRWNVLEQTFSDQQFLERFTVPVMLFSLALCVVNAMVSATASDLSSGAGDSGFGGLGNFVPIIQLAFAMQLSLVLRRGARKDWFWISTATAVLFVLAIVNNQKATFLIVVATILINGIAYRVKVRPRVIAAVVVVAAISFLYLSPAIYIVRGMQVSKLERIGLTFSVLAEADFNPIRLYELQDKITNPGGAHSHAADVDYLSPHDYHTDRFTLLMPVDNMAREGTRKPIGVGTYLSLLIKTILPSAIIGQHSDTSLGELIAWRFGITQTGNHARLVLGILGTAYGTGGPFGLLILAPLFCLILFAILKLSCNGSIWQNPWAIFVASRVFFYGEADISTLAEVIRGFLPIVLFAYGLTLLHKRKRPSTSPSTMPLAT</sequence>
<keyword evidence="1" id="KW-0812">Transmembrane</keyword>
<feature type="transmembrane region" description="Helical" evidence="1">
    <location>
        <begin position="219"/>
        <end position="236"/>
    </location>
</feature>
<dbReference type="Proteomes" id="UP000004728">
    <property type="component" value="Unassembled WGS sequence"/>
</dbReference>
<dbReference type="HOGENOM" id="CLU_556470_0_0_5"/>
<feature type="transmembrane region" description="Helical" evidence="1">
    <location>
        <begin position="6"/>
        <end position="37"/>
    </location>
</feature>
<dbReference type="InParanoid" id="F1ZDV0"/>
<gene>
    <name evidence="2" type="ORF">Y88_3521</name>
</gene>
<comment type="caution">
    <text evidence="2">The sequence shown here is derived from an EMBL/GenBank/DDBJ whole genome shotgun (WGS) entry which is preliminary data.</text>
</comment>
<feature type="transmembrane region" description="Helical" evidence="1">
    <location>
        <begin position="84"/>
        <end position="106"/>
    </location>
</feature>